<keyword evidence="8" id="KW-1185">Reference proteome</keyword>
<feature type="compositionally biased region" description="Basic and acidic residues" evidence="5">
    <location>
        <begin position="469"/>
        <end position="478"/>
    </location>
</feature>
<protein>
    <recommendedName>
        <fullName evidence="6">Zinc finger PHD-type domain-containing protein</fullName>
    </recommendedName>
</protein>
<evidence type="ECO:0000313" key="8">
    <source>
        <dbReference type="Proteomes" id="UP001159363"/>
    </source>
</evidence>
<feature type="region of interest" description="Disordered" evidence="5">
    <location>
        <begin position="422"/>
        <end position="485"/>
    </location>
</feature>
<proteinExistence type="predicted"/>
<evidence type="ECO:0000256" key="3">
    <source>
        <dbReference type="ARBA" id="ARBA00022771"/>
    </source>
</evidence>
<name>A0ABQ9H2A0_9NEOP</name>
<organism evidence="7 8">
    <name type="scientific">Dryococelus australis</name>
    <dbReference type="NCBI Taxonomy" id="614101"/>
    <lineage>
        <taxon>Eukaryota</taxon>
        <taxon>Metazoa</taxon>
        <taxon>Ecdysozoa</taxon>
        <taxon>Arthropoda</taxon>
        <taxon>Hexapoda</taxon>
        <taxon>Insecta</taxon>
        <taxon>Pterygota</taxon>
        <taxon>Neoptera</taxon>
        <taxon>Polyneoptera</taxon>
        <taxon>Phasmatodea</taxon>
        <taxon>Verophasmatodea</taxon>
        <taxon>Anareolatae</taxon>
        <taxon>Phasmatidae</taxon>
        <taxon>Eurycanthinae</taxon>
        <taxon>Dryococelus</taxon>
    </lineage>
</organism>
<dbReference type="SUPFAM" id="SSF46689">
    <property type="entry name" value="Homeodomain-like"/>
    <property type="match status" value="1"/>
</dbReference>
<reference evidence="7 8" key="1">
    <citation type="submission" date="2023-02" db="EMBL/GenBank/DDBJ databases">
        <title>LHISI_Scaffold_Assembly.</title>
        <authorList>
            <person name="Stuart O.P."/>
            <person name="Cleave R."/>
            <person name="Magrath M.J.L."/>
            <person name="Mikheyev A.S."/>
        </authorList>
    </citation>
    <scope>NUCLEOTIDE SEQUENCE [LARGE SCALE GENOMIC DNA]</scope>
    <source>
        <strain evidence="7">Daus_M_001</strain>
        <tissue evidence="7">Leg muscle</tissue>
    </source>
</reference>
<evidence type="ECO:0000256" key="5">
    <source>
        <dbReference type="SAM" id="MobiDB-lite"/>
    </source>
</evidence>
<dbReference type="SUPFAM" id="SSF57903">
    <property type="entry name" value="FYVE/PHD zinc finger"/>
    <property type="match status" value="1"/>
</dbReference>
<sequence>MERKLGNSWTQEVLTKAMDSVLKDKVSVRCSAITHGIPRRTLRNHLLSGSRQKIKGMKPIPFIDLELGLCNRILRYSDIGMPLTPNVLKRTVFSFCELNGLKHPFNPNTASAGKQWLELFLRRQPNVSRTKSQNLNPARAQELNRFIVNGHFEKLITVMPEIGVMEKSQSIYNIDEKGNRLCLHKAQTVLAKEELEGIRLKPKWTENLPTGTQVFMTAKGSMTSQTFVKWFDHFAKYKTPGPVLLIFDGASSHLDANIVHAAEAQEIILYCLPSNTDHELQPLDKRHINHTNMEDVSADRVIKGYQFGRIFSRAWVKAVTLSNICSDFRATGIYPFDPTAIPDEAFAPSVLTFQLHRQAGDSTNNGNEESHSLQPPDNTATLTCEVIPDVTTMKKSTTTGSKDTKIGMKNENVMREKTVTKKKAVMNKNQTKTNEKIIDNIGKNTESKGKKTEYISSRSKYISSRASTSRKDPSRQEPRTSSQMAKQREESWYCHICKTDRVEDMRLCNLCLRYVHEACEGLTRTDSIPNFRCMFCKDSH</sequence>
<dbReference type="SMART" id="SM00249">
    <property type="entry name" value="PHD"/>
    <property type="match status" value="1"/>
</dbReference>
<evidence type="ECO:0000259" key="6">
    <source>
        <dbReference type="SMART" id="SM00249"/>
    </source>
</evidence>
<evidence type="ECO:0000313" key="7">
    <source>
        <dbReference type="EMBL" id="KAJ8878432.1"/>
    </source>
</evidence>
<evidence type="ECO:0000256" key="1">
    <source>
        <dbReference type="ARBA" id="ARBA00004123"/>
    </source>
</evidence>
<keyword evidence="4" id="KW-0862">Zinc</keyword>
<feature type="compositionally biased region" description="Polar residues" evidence="5">
    <location>
        <begin position="360"/>
        <end position="381"/>
    </location>
</feature>
<evidence type="ECO:0000256" key="2">
    <source>
        <dbReference type="ARBA" id="ARBA00022723"/>
    </source>
</evidence>
<dbReference type="InterPro" id="IPR011011">
    <property type="entry name" value="Znf_FYVE_PHD"/>
</dbReference>
<dbReference type="Pfam" id="PF03184">
    <property type="entry name" value="DDE_1"/>
    <property type="match status" value="1"/>
</dbReference>
<dbReference type="InterPro" id="IPR001965">
    <property type="entry name" value="Znf_PHD"/>
</dbReference>
<dbReference type="InterPro" id="IPR009057">
    <property type="entry name" value="Homeodomain-like_sf"/>
</dbReference>
<comment type="subcellular location">
    <subcellularLocation>
        <location evidence="1">Nucleus</location>
    </subcellularLocation>
</comment>
<feature type="domain" description="Zinc finger PHD-type" evidence="6">
    <location>
        <begin position="493"/>
        <end position="537"/>
    </location>
</feature>
<keyword evidence="3" id="KW-0863">Zinc-finger</keyword>
<dbReference type="Proteomes" id="UP001159363">
    <property type="component" value="Chromosome 6"/>
</dbReference>
<dbReference type="InterPro" id="IPR013083">
    <property type="entry name" value="Znf_RING/FYVE/PHD"/>
</dbReference>
<feature type="compositionally biased region" description="Low complexity" evidence="5">
    <location>
        <begin position="456"/>
        <end position="467"/>
    </location>
</feature>
<dbReference type="InterPro" id="IPR004875">
    <property type="entry name" value="DDE_SF_endonuclease_dom"/>
</dbReference>
<dbReference type="Gene3D" id="1.10.10.60">
    <property type="entry name" value="Homeodomain-like"/>
    <property type="match status" value="1"/>
</dbReference>
<dbReference type="EMBL" id="JARBHB010000007">
    <property type="protein sequence ID" value="KAJ8878432.1"/>
    <property type="molecule type" value="Genomic_DNA"/>
</dbReference>
<accession>A0ABQ9H2A0</accession>
<gene>
    <name evidence="7" type="ORF">PR048_019010</name>
</gene>
<evidence type="ECO:0000256" key="4">
    <source>
        <dbReference type="ARBA" id="ARBA00022833"/>
    </source>
</evidence>
<feature type="region of interest" description="Disordered" evidence="5">
    <location>
        <begin position="359"/>
        <end position="381"/>
    </location>
</feature>
<comment type="caution">
    <text evidence="7">The sequence shown here is derived from an EMBL/GenBank/DDBJ whole genome shotgun (WGS) entry which is preliminary data.</text>
</comment>
<dbReference type="Gene3D" id="3.30.40.10">
    <property type="entry name" value="Zinc/RING finger domain, C3HC4 (zinc finger)"/>
    <property type="match status" value="1"/>
</dbReference>
<keyword evidence="2" id="KW-0479">Metal-binding</keyword>